<dbReference type="PROSITE" id="PS00629">
    <property type="entry name" value="IMP_1"/>
    <property type="match status" value="1"/>
</dbReference>
<dbReference type="Gene3D" id="3.30.540.10">
    <property type="entry name" value="Fructose-1,6-Bisphosphatase, subunit A, domain 1"/>
    <property type="match status" value="1"/>
</dbReference>
<dbReference type="PRINTS" id="PR00377">
    <property type="entry name" value="IMPHPHTASES"/>
</dbReference>
<dbReference type="PANTHER" id="PTHR43200:SF6">
    <property type="entry name" value="3'(2'),5'-BISPHOSPHATE NUCLEOTIDASE"/>
    <property type="match status" value="1"/>
</dbReference>
<dbReference type="Gene3D" id="3.40.190.80">
    <property type="match status" value="1"/>
</dbReference>
<evidence type="ECO:0000313" key="8">
    <source>
        <dbReference type="Proteomes" id="UP000294662"/>
    </source>
</evidence>
<keyword evidence="5 6" id="KW-0460">Magnesium</keyword>
<name>A0A4R5EY59_9RHOB</name>
<dbReference type="GO" id="GO:0046872">
    <property type="term" value="F:metal ion binding"/>
    <property type="evidence" value="ECO:0007669"/>
    <property type="project" value="UniProtKB-KW"/>
</dbReference>
<evidence type="ECO:0000256" key="5">
    <source>
        <dbReference type="ARBA" id="ARBA00022842"/>
    </source>
</evidence>
<dbReference type="GO" id="GO:0000105">
    <property type="term" value="P:L-histidine biosynthetic process"/>
    <property type="evidence" value="ECO:0007669"/>
    <property type="project" value="TreeGrafter"/>
</dbReference>
<comment type="similarity">
    <text evidence="2">Belongs to the inositol monophosphatase superfamily.</text>
</comment>
<dbReference type="InterPro" id="IPR000760">
    <property type="entry name" value="Inositol_monophosphatase-like"/>
</dbReference>
<comment type="caution">
    <text evidence="7">The sequence shown here is derived from an EMBL/GenBank/DDBJ whole genome shotgun (WGS) entry which is preliminary data.</text>
</comment>
<feature type="binding site" evidence="6">
    <location>
        <position position="90"/>
    </location>
    <ligand>
        <name>Mg(2+)</name>
        <dbReference type="ChEBI" id="CHEBI:18420"/>
        <label>2</label>
    </ligand>
</feature>
<dbReference type="Pfam" id="PF00459">
    <property type="entry name" value="Inositol_P"/>
    <property type="match status" value="1"/>
</dbReference>
<keyword evidence="4" id="KW-0378">Hydrolase</keyword>
<evidence type="ECO:0000256" key="3">
    <source>
        <dbReference type="ARBA" id="ARBA00022723"/>
    </source>
</evidence>
<evidence type="ECO:0000256" key="4">
    <source>
        <dbReference type="ARBA" id="ARBA00022801"/>
    </source>
</evidence>
<dbReference type="EMBL" id="SMFP01000002">
    <property type="protein sequence ID" value="TDE40028.1"/>
    <property type="molecule type" value="Genomic_DNA"/>
</dbReference>
<dbReference type="InterPro" id="IPR020583">
    <property type="entry name" value="Inositol_monoP_metal-BS"/>
</dbReference>
<dbReference type="OrthoDB" id="9785695at2"/>
<reference evidence="7 8" key="1">
    <citation type="submission" date="2019-03" db="EMBL/GenBank/DDBJ databases">
        <authorList>
            <person name="Zhang S."/>
        </authorList>
    </citation>
    <scope>NUCLEOTIDE SEQUENCE [LARGE SCALE GENOMIC DNA]</scope>
    <source>
        <strain evidence="7 8">S4J41</strain>
    </source>
</reference>
<evidence type="ECO:0000256" key="6">
    <source>
        <dbReference type="PIRSR" id="PIRSR600760-2"/>
    </source>
</evidence>
<evidence type="ECO:0000256" key="2">
    <source>
        <dbReference type="ARBA" id="ARBA00009759"/>
    </source>
</evidence>
<evidence type="ECO:0000256" key="1">
    <source>
        <dbReference type="ARBA" id="ARBA00001946"/>
    </source>
</evidence>
<feature type="binding site" evidence="6">
    <location>
        <position position="92"/>
    </location>
    <ligand>
        <name>Mg(2+)</name>
        <dbReference type="ChEBI" id="CHEBI:18420"/>
        <label>1</label>
        <note>catalytic</note>
    </ligand>
</feature>
<sequence length="263" mass="28027">MHTPMETPETDPLAVFARALAESATPMALSYFRTPLDIEKKEDLSPVTKADRSIESAMRAQIIDRFPGHGIYGEEHGSSKLDSPNIWVLDPIDGTKSFITGMPAFGTLVAHLEHGKPTIGVISIPPTGEIWVGQTGAATQFCGQGCRTSGCTRLADARLYTTSPDSFDAEGLAIFDRISARAAMRRFGGDCYTYGLLASGHVDAVVEMDLQPYDYLALVPVIEGAGGVITDWNGAPLGLDSSGRVVAAATPELHAEILSMTRG</sequence>
<keyword evidence="8" id="KW-1185">Reference proteome</keyword>
<comment type="cofactor">
    <cofactor evidence="1 6">
        <name>Mg(2+)</name>
        <dbReference type="ChEBI" id="CHEBI:18420"/>
    </cofactor>
</comment>
<feature type="binding site" evidence="6">
    <location>
        <position position="93"/>
    </location>
    <ligand>
        <name>Mg(2+)</name>
        <dbReference type="ChEBI" id="CHEBI:18420"/>
        <label>2</label>
    </ligand>
</feature>
<organism evidence="7 8">
    <name type="scientific">Antarcticimicrobium sediminis</name>
    <dbReference type="NCBI Taxonomy" id="2546227"/>
    <lineage>
        <taxon>Bacteria</taxon>
        <taxon>Pseudomonadati</taxon>
        <taxon>Pseudomonadota</taxon>
        <taxon>Alphaproteobacteria</taxon>
        <taxon>Rhodobacterales</taxon>
        <taxon>Paracoccaceae</taxon>
        <taxon>Antarcticimicrobium</taxon>
    </lineage>
</organism>
<dbReference type="AlphaFoldDB" id="A0A4R5EY59"/>
<feature type="binding site" evidence="6">
    <location>
        <position position="74"/>
    </location>
    <ligand>
        <name>Mg(2+)</name>
        <dbReference type="ChEBI" id="CHEBI:18420"/>
        <label>1</label>
        <note>catalytic</note>
    </ligand>
</feature>
<feature type="binding site" evidence="6">
    <location>
        <position position="214"/>
    </location>
    <ligand>
        <name>Mg(2+)</name>
        <dbReference type="ChEBI" id="CHEBI:18420"/>
        <label>1</label>
        <note>catalytic</note>
    </ligand>
</feature>
<proteinExistence type="inferred from homology"/>
<evidence type="ECO:0000313" key="7">
    <source>
        <dbReference type="EMBL" id="TDE40028.1"/>
    </source>
</evidence>
<protein>
    <submittedName>
        <fullName evidence="7">Histidinol phosphate phosphatase</fullName>
    </submittedName>
</protein>
<dbReference type="CDD" id="cd01641">
    <property type="entry name" value="Bacterial_IMPase_like_1"/>
    <property type="match status" value="1"/>
</dbReference>
<dbReference type="RefSeq" id="WP_132827284.1">
    <property type="nucleotide sequence ID" value="NZ_SMFP01000002.1"/>
</dbReference>
<accession>A0A4R5EY59</accession>
<dbReference type="SUPFAM" id="SSF56655">
    <property type="entry name" value="Carbohydrate phosphatase"/>
    <property type="match status" value="1"/>
</dbReference>
<dbReference type="InterPro" id="IPR051090">
    <property type="entry name" value="Inositol_monoP_superfamily"/>
</dbReference>
<dbReference type="PANTHER" id="PTHR43200">
    <property type="entry name" value="PHOSPHATASE"/>
    <property type="match status" value="1"/>
</dbReference>
<dbReference type="Proteomes" id="UP000294662">
    <property type="component" value="Unassembled WGS sequence"/>
</dbReference>
<gene>
    <name evidence="7" type="ORF">E1B25_03450</name>
</gene>
<keyword evidence="3 6" id="KW-0479">Metal-binding</keyword>
<dbReference type="GO" id="GO:0016791">
    <property type="term" value="F:phosphatase activity"/>
    <property type="evidence" value="ECO:0007669"/>
    <property type="project" value="UniProtKB-ARBA"/>
</dbReference>